<proteinExistence type="predicted"/>
<organism evidence="3 4">
    <name type="scientific">Necator americanus</name>
    <name type="common">Human hookworm</name>
    <dbReference type="NCBI Taxonomy" id="51031"/>
    <lineage>
        <taxon>Eukaryota</taxon>
        <taxon>Metazoa</taxon>
        <taxon>Ecdysozoa</taxon>
        <taxon>Nematoda</taxon>
        <taxon>Chromadorea</taxon>
        <taxon>Rhabditida</taxon>
        <taxon>Rhabditina</taxon>
        <taxon>Rhabditomorpha</taxon>
        <taxon>Strongyloidea</taxon>
        <taxon>Ancylostomatidae</taxon>
        <taxon>Bunostominae</taxon>
        <taxon>Necator</taxon>
    </lineage>
</organism>
<dbReference type="PROSITE" id="PS01186">
    <property type="entry name" value="EGF_2"/>
    <property type="match status" value="1"/>
</dbReference>
<feature type="domain" description="EGF-like" evidence="1 2">
    <location>
        <begin position="51"/>
        <end position="62"/>
    </location>
</feature>
<keyword evidence="4" id="KW-1185">Reference proteome</keyword>
<evidence type="ECO:0000259" key="1">
    <source>
        <dbReference type="PROSITE" id="PS00022"/>
    </source>
</evidence>
<dbReference type="KEGG" id="nai:NECAME_15757"/>
<protein>
    <recommendedName>
        <fullName evidence="1 2">EGF-like domain-containing protein</fullName>
    </recommendedName>
</protein>
<accession>W2SIG8</accession>
<sequence length="109" mass="12071">MAFNQSQYTNNVSGIGYDFGKSCKQAQKDLCPKSYGCKNGGFRHPSNCKICVCPGGYAGPLCGRKSPNNIRIEMKVEPYKSPFDDNDLYCNEAGVEIKAIKDQRLTGYK</sequence>
<dbReference type="Proteomes" id="UP000053676">
    <property type="component" value="Unassembled WGS sequence"/>
</dbReference>
<reference evidence="4" key="1">
    <citation type="journal article" date="2014" name="Nat. Genet.">
        <title>Genome of the human hookworm Necator americanus.</title>
        <authorList>
            <person name="Tang Y.T."/>
            <person name="Gao X."/>
            <person name="Rosa B.A."/>
            <person name="Abubucker S."/>
            <person name="Hallsworth-Pepin K."/>
            <person name="Martin J."/>
            <person name="Tyagi R."/>
            <person name="Heizer E."/>
            <person name="Zhang X."/>
            <person name="Bhonagiri-Palsikar V."/>
            <person name="Minx P."/>
            <person name="Warren W.C."/>
            <person name="Wang Q."/>
            <person name="Zhan B."/>
            <person name="Hotez P.J."/>
            <person name="Sternberg P.W."/>
            <person name="Dougall A."/>
            <person name="Gaze S.T."/>
            <person name="Mulvenna J."/>
            <person name="Sotillo J."/>
            <person name="Ranganathan S."/>
            <person name="Rabelo E.M."/>
            <person name="Wilson R.K."/>
            <person name="Felgner P.L."/>
            <person name="Bethony J."/>
            <person name="Hawdon J.M."/>
            <person name="Gasser R.B."/>
            <person name="Loukas A."/>
            <person name="Mitreva M."/>
        </authorList>
    </citation>
    <scope>NUCLEOTIDE SEQUENCE [LARGE SCALE GENOMIC DNA]</scope>
</reference>
<gene>
    <name evidence="3" type="ORF">NECAME_15757</name>
</gene>
<evidence type="ECO:0000313" key="4">
    <source>
        <dbReference type="Proteomes" id="UP000053676"/>
    </source>
</evidence>
<evidence type="ECO:0000313" key="3">
    <source>
        <dbReference type="EMBL" id="ETN68552.1"/>
    </source>
</evidence>
<evidence type="ECO:0000259" key="2">
    <source>
        <dbReference type="PROSITE" id="PS01186"/>
    </source>
</evidence>
<dbReference type="PROSITE" id="PS00022">
    <property type="entry name" value="EGF_1"/>
    <property type="match status" value="1"/>
</dbReference>
<name>W2SIG8_NECAM</name>
<dbReference type="AlphaFoldDB" id="W2SIG8"/>
<dbReference type="EMBL" id="KI669244">
    <property type="protein sequence ID" value="ETN68552.1"/>
    <property type="molecule type" value="Genomic_DNA"/>
</dbReference>
<dbReference type="InterPro" id="IPR000742">
    <property type="entry name" value="EGF"/>
</dbReference>